<accession>A0A0G4F5F3</accession>
<gene>
    <name evidence="1" type="ORF">Cvel_15084</name>
</gene>
<proteinExistence type="predicted"/>
<reference evidence="1" key="1">
    <citation type="submission" date="2014-11" db="EMBL/GenBank/DDBJ databases">
        <authorList>
            <person name="Otto D Thomas"/>
            <person name="Naeem Raeece"/>
        </authorList>
    </citation>
    <scope>NUCLEOTIDE SEQUENCE</scope>
</reference>
<evidence type="ECO:0000313" key="1">
    <source>
        <dbReference type="EMBL" id="CEM06968.1"/>
    </source>
</evidence>
<protein>
    <submittedName>
        <fullName evidence="1">Uncharacterized protein</fullName>
    </submittedName>
</protein>
<sequence length="267" mass="28775">MSDIQCLPSYYARFPGVQQKRDVWGLSLLRFFPSPSLGSFLSCPSPNVCIRSFWPVMELMRSILPFRSSRNSMRSGSYGGPLRDAYSQKHFGGAGGCLRGVKGGVYKPYTGYVDQQPGNLCVFRTPISFGACRDSILDCIPSLVYLLAGLKHRLAGHDGSAAQHGEAAPAAAKLGRRRRTVIHSGESGRGAARPFPCSAGGDLLFTVLTEAVVSVGAVTWGERWLGSCVSDRMKRLGERWATVVMLSSSLRKATRDVKAGCSSASST</sequence>
<dbReference type="AlphaFoldDB" id="A0A0G4F5F3"/>
<dbReference type="EMBL" id="CDMZ01000112">
    <property type="protein sequence ID" value="CEM06968.1"/>
    <property type="molecule type" value="Genomic_DNA"/>
</dbReference>
<dbReference type="VEuPathDB" id="CryptoDB:Cvel_15084"/>
<name>A0A0G4F5F3_9ALVE</name>
<organism evidence="1">
    <name type="scientific">Chromera velia CCMP2878</name>
    <dbReference type="NCBI Taxonomy" id="1169474"/>
    <lineage>
        <taxon>Eukaryota</taxon>
        <taxon>Sar</taxon>
        <taxon>Alveolata</taxon>
        <taxon>Colpodellida</taxon>
        <taxon>Chromeraceae</taxon>
        <taxon>Chromera</taxon>
    </lineage>
</organism>